<protein>
    <submittedName>
        <fullName evidence="1">Uncharacterized protein</fullName>
    </submittedName>
</protein>
<evidence type="ECO:0000313" key="2">
    <source>
        <dbReference type="Proteomes" id="UP000434580"/>
    </source>
</evidence>
<accession>A0A5S9NWD7</accession>
<evidence type="ECO:0000313" key="1">
    <source>
        <dbReference type="EMBL" id="CAA0095017.1"/>
    </source>
</evidence>
<dbReference type="AlphaFoldDB" id="A0A5S9NWD7"/>
<proteinExistence type="predicted"/>
<dbReference type="Proteomes" id="UP000434580">
    <property type="component" value="Unassembled WGS sequence"/>
</dbReference>
<organism evidence="1 2">
    <name type="scientific">BD1-7 clade bacterium</name>
    <dbReference type="NCBI Taxonomy" id="2029982"/>
    <lineage>
        <taxon>Bacteria</taxon>
        <taxon>Pseudomonadati</taxon>
        <taxon>Pseudomonadota</taxon>
        <taxon>Gammaproteobacteria</taxon>
        <taxon>Cellvibrionales</taxon>
        <taxon>Spongiibacteraceae</taxon>
        <taxon>BD1-7 clade</taxon>
    </lineage>
</organism>
<dbReference type="EMBL" id="CACSII010000003">
    <property type="protein sequence ID" value="CAA0095017.1"/>
    <property type="molecule type" value="Genomic_DNA"/>
</dbReference>
<sequence length="44" mass="4649">MEVDSVAVVVIKTVRRSTTSVAEADSVAVFALSTDAERPEVTLV</sequence>
<name>A0A5S9NWD7_9GAMM</name>
<reference evidence="1 2" key="1">
    <citation type="submission" date="2019-11" db="EMBL/GenBank/DDBJ databases">
        <authorList>
            <person name="Holert J."/>
        </authorList>
    </citation>
    <scope>NUCLEOTIDE SEQUENCE [LARGE SCALE GENOMIC DNA]</scope>
    <source>
        <strain evidence="1">BC5_2</strain>
    </source>
</reference>
<gene>
    <name evidence="1" type="ORF">DPBNPPHM_03260</name>
</gene>